<name>A0ABV7ET86_9GAMM</name>
<accession>A0ABV7ET86</accession>
<dbReference type="PROSITE" id="PS51257">
    <property type="entry name" value="PROKAR_LIPOPROTEIN"/>
    <property type="match status" value="1"/>
</dbReference>
<protein>
    <recommendedName>
        <fullName evidence="5">Lipoprotein</fullName>
    </recommendedName>
</protein>
<evidence type="ECO:0000313" key="4">
    <source>
        <dbReference type="Proteomes" id="UP001595462"/>
    </source>
</evidence>
<reference evidence="4" key="1">
    <citation type="journal article" date="2019" name="Int. J. Syst. Evol. Microbiol.">
        <title>The Global Catalogue of Microorganisms (GCM) 10K type strain sequencing project: providing services to taxonomists for standard genome sequencing and annotation.</title>
        <authorList>
            <consortium name="The Broad Institute Genomics Platform"/>
            <consortium name="The Broad Institute Genome Sequencing Center for Infectious Disease"/>
            <person name="Wu L."/>
            <person name="Ma J."/>
        </authorList>
    </citation>
    <scope>NUCLEOTIDE SEQUENCE [LARGE SCALE GENOMIC DNA]</scope>
    <source>
        <strain evidence="4">KCTC 52640</strain>
    </source>
</reference>
<proteinExistence type="predicted"/>
<dbReference type="RefSeq" id="WP_380691288.1">
    <property type="nucleotide sequence ID" value="NZ_JBHRSS010000008.1"/>
</dbReference>
<gene>
    <name evidence="3" type="ORF">ACFOSU_17935</name>
</gene>
<evidence type="ECO:0000256" key="2">
    <source>
        <dbReference type="SAM" id="SignalP"/>
    </source>
</evidence>
<evidence type="ECO:0000313" key="3">
    <source>
        <dbReference type="EMBL" id="MFC3105755.1"/>
    </source>
</evidence>
<dbReference type="Proteomes" id="UP001595462">
    <property type="component" value="Unassembled WGS sequence"/>
</dbReference>
<feature type="region of interest" description="Disordered" evidence="1">
    <location>
        <begin position="78"/>
        <end position="97"/>
    </location>
</feature>
<dbReference type="EMBL" id="JBHRSS010000008">
    <property type="protein sequence ID" value="MFC3105755.1"/>
    <property type="molecule type" value="Genomic_DNA"/>
</dbReference>
<sequence>MTSVRIATLALPLLVLSLGGCASLLVEANDSQCARDLDAVERTADAAQSELDRGMPAEQRQAALSRMVDAAGRARASCGYDVPDTDGTRRARQPKAG</sequence>
<keyword evidence="2" id="KW-0732">Signal</keyword>
<feature type="chain" id="PRO_5046005460" description="Lipoprotein" evidence="2">
    <location>
        <begin position="29"/>
        <end position="97"/>
    </location>
</feature>
<keyword evidence="4" id="KW-1185">Reference proteome</keyword>
<comment type="caution">
    <text evidence="3">The sequence shown here is derived from an EMBL/GenBank/DDBJ whole genome shotgun (WGS) entry which is preliminary data.</text>
</comment>
<evidence type="ECO:0008006" key="5">
    <source>
        <dbReference type="Google" id="ProtNLM"/>
    </source>
</evidence>
<feature type="signal peptide" evidence="2">
    <location>
        <begin position="1"/>
        <end position="28"/>
    </location>
</feature>
<evidence type="ECO:0000256" key="1">
    <source>
        <dbReference type="SAM" id="MobiDB-lite"/>
    </source>
</evidence>
<organism evidence="3 4">
    <name type="scientific">Salinisphaera aquimarina</name>
    <dbReference type="NCBI Taxonomy" id="2094031"/>
    <lineage>
        <taxon>Bacteria</taxon>
        <taxon>Pseudomonadati</taxon>
        <taxon>Pseudomonadota</taxon>
        <taxon>Gammaproteobacteria</taxon>
        <taxon>Salinisphaerales</taxon>
        <taxon>Salinisphaeraceae</taxon>
        <taxon>Salinisphaera</taxon>
    </lineage>
</organism>